<evidence type="ECO:0000313" key="3">
    <source>
        <dbReference type="EMBL" id="KAF6167037.1"/>
    </source>
</evidence>
<proteinExistence type="predicted"/>
<dbReference type="PANTHER" id="PTHR31066">
    <property type="entry name" value="OS05G0427100 PROTEIN-RELATED"/>
    <property type="match status" value="1"/>
</dbReference>
<feature type="domain" description="PB1" evidence="2">
    <location>
        <begin position="28"/>
        <end position="119"/>
    </location>
</feature>
<dbReference type="OrthoDB" id="1882326at2759"/>
<sequence>MSGGGGEESPKSRLKFLCSHGGKILPRPPDGQLKYVGGETRAFAVSTDINFSELMKKLTSLTEGDMVLKYQVIPEDLETLISVKNDADLHNMIAEYNRHDAKFAESCGTPRLRTFLFPSNPSPTENQSAFDTFGLDQRYIKAINGIPLPNPNKMRRCPSITLNRPPLNGGASAGSSPKGMDAINPIAFVSQNYHNKEMHKVYSSPSLYNLGHQNQNHYIQQQPYYQSSRLQGSGPHSGPHSGPLPSPYNTRLVTSLSTGRNDIGRYQQLGPTQTRYYSPSEPKRVSCSSGCVRCKRVSGEFSFYKSGEIELGDRNLPGFVKQLLD</sequence>
<feature type="compositionally biased region" description="Low complexity" evidence="1">
    <location>
        <begin position="232"/>
        <end position="243"/>
    </location>
</feature>
<dbReference type="InterPro" id="IPR000270">
    <property type="entry name" value="PB1_dom"/>
</dbReference>
<protein>
    <recommendedName>
        <fullName evidence="2">PB1 domain-containing protein</fullName>
    </recommendedName>
</protein>
<evidence type="ECO:0000259" key="2">
    <source>
        <dbReference type="SMART" id="SM00666"/>
    </source>
</evidence>
<gene>
    <name evidence="3" type="ORF">GIB67_041292</name>
</gene>
<dbReference type="SUPFAM" id="SSF54277">
    <property type="entry name" value="CAD &amp; PB1 domains"/>
    <property type="match status" value="1"/>
</dbReference>
<name>A0A7J7NIN8_9MAGN</name>
<dbReference type="Pfam" id="PF00564">
    <property type="entry name" value="PB1"/>
    <property type="match status" value="1"/>
</dbReference>
<dbReference type="EMBL" id="JACGCM010000766">
    <property type="protein sequence ID" value="KAF6167037.1"/>
    <property type="molecule type" value="Genomic_DNA"/>
</dbReference>
<organism evidence="3 4">
    <name type="scientific">Kingdonia uniflora</name>
    <dbReference type="NCBI Taxonomy" id="39325"/>
    <lineage>
        <taxon>Eukaryota</taxon>
        <taxon>Viridiplantae</taxon>
        <taxon>Streptophyta</taxon>
        <taxon>Embryophyta</taxon>
        <taxon>Tracheophyta</taxon>
        <taxon>Spermatophyta</taxon>
        <taxon>Magnoliopsida</taxon>
        <taxon>Ranunculales</taxon>
        <taxon>Circaeasteraceae</taxon>
        <taxon>Kingdonia</taxon>
    </lineage>
</organism>
<dbReference type="Proteomes" id="UP000541444">
    <property type="component" value="Unassembled WGS sequence"/>
</dbReference>
<dbReference type="InterPro" id="IPR053198">
    <property type="entry name" value="Gynoecium_Dev_Regulator"/>
</dbReference>
<keyword evidence="4" id="KW-1185">Reference proteome</keyword>
<dbReference type="AlphaFoldDB" id="A0A7J7NIN8"/>
<reference evidence="3 4" key="1">
    <citation type="journal article" date="2020" name="IScience">
        <title>Genome Sequencing of the Endangered Kingdonia uniflora (Circaeasteraceae, Ranunculales) Reveals Potential Mechanisms of Evolutionary Specialization.</title>
        <authorList>
            <person name="Sun Y."/>
            <person name="Deng T."/>
            <person name="Zhang A."/>
            <person name="Moore M.J."/>
            <person name="Landis J.B."/>
            <person name="Lin N."/>
            <person name="Zhang H."/>
            <person name="Zhang X."/>
            <person name="Huang J."/>
            <person name="Zhang X."/>
            <person name="Sun H."/>
            <person name="Wang H."/>
        </authorList>
    </citation>
    <scope>NUCLEOTIDE SEQUENCE [LARGE SCALE GENOMIC DNA]</scope>
    <source>
        <strain evidence="3">TB1705</strain>
        <tissue evidence="3">Leaf</tissue>
    </source>
</reference>
<evidence type="ECO:0000313" key="4">
    <source>
        <dbReference type="Proteomes" id="UP000541444"/>
    </source>
</evidence>
<dbReference type="CDD" id="cd06410">
    <property type="entry name" value="PB1_UP2"/>
    <property type="match status" value="1"/>
</dbReference>
<accession>A0A7J7NIN8</accession>
<feature type="region of interest" description="Disordered" evidence="1">
    <location>
        <begin position="226"/>
        <end position="252"/>
    </location>
</feature>
<dbReference type="SMART" id="SM00666">
    <property type="entry name" value="PB1"/>
    <property type="match status" value="1"/>
</dbReference>
<evidence type="ECO:0000256" key="1">
    <source>
        <dbReference type="SAM" id="MobiDB-lite"/>
    </source>
</evidence>
<dbReference type="PANTHER" id="PTHR31066:SF47">
    <property type="entry name" value="PB1 DOMAIN-CONTAINING PROTEIN"/>
    <property type="match status" value="1"/>
</dbReference>
<comment type="caution">
    <text evidence="3">The sequence shown here is derived from an EMBL/GenBank/DDBJ whole genome shotgun (WGS) entry which is preliminary data.</text>
</comment>
<dbReference type="Gene3D" id="3.10.20.90">
    <property type="entry name" value="Phosphatidylinositol 3-kinase Catalytic Subunit, Chain A, domain 1"/>
    <property type="match status" value="1"/>
</dbReference>